<dbReference type="Proteomes" id="UP000001307">
    <property type="component" value="Unassembled WGS sequence"/>
</dbReference>
<keyword evidence="2" id="KW-1185">Reference proteome</keyword>
<dbReference type="AlphaFoldDB" id="E4Y396"/>
<dbReference type="EMBL" id="FN654079">
    <property type="protein sequence ID" value="CBY16312.1"/>
    <property type="molecule type" value="Genomic_DNA"/>
</dbReference>
<gene>
    <name evidence="1" type="ORF">GSOID_T00001446001</name>
</gene>
<reference evidence="1" key="1">
    <citation type="journal article" date="2010" name="Science">
        <title>Plasticity of animal genome architecture unmasked by rapid evolution of a pelagic tunicate.</title>
        <authorList>
            <person name="Denoeud F."/>
            <person name="Henriet S."/>
            <person name="Mungpakdee S."/>
            <person name="Aury J.M."/>
            <person name="Da Silva C."/>
            <person name="Brinkmann H."/>
            <person name="Mikhaleva J."/>
            <person name="Olsen L.C."/>
            <person name="Jubin C."/>
            <person name="Canestro C."/>
            <person name="Bouquet J.M."/>
            <person name="Danks G."/>
            <person name="Poulain J."/>
            <person name="Campsteijn C."/>
            <person name="Adamski M."/>
            <person name="Cross I."/>
            <person name="Yadetie F."/>
            <person name="Muffato M."/>
            <person name="Louis A."/>
            <person name="Butcher S."/>
            <person name="Tsagkogeorga G."/>
            <person name="Konrad A."/>
            <person name="Singh S."/>
            <person name="Jensen M.F."/>
            <person name="Cong E.H."/>
            <person name="Eikeseth-Otteraa H."/>
            <person name="Noel B."/>
            <person name="Anthouard V."/>
            <person name="Porcel B.M."/>
            <person name="Kachouri-Lafond R."/>
            <person name="Nishino A."/>
            <person name="Ugolini M."/>
            <person name="Chourrout P."/>
            <person name="Nishida H."/>
            <person name="Aasland R."/>
            <person name="Huzurbazar S."/>
            <person name="Westhof E."/>
            <person name="Delsuc F."/>
            <person name="Lehrach H."/>
            <person name="Reinhardt R."/>
            <person name="Weissenbach J."/>
            <person name="Roy S.W."/>
            <person name="Artiguenave F."/>
            <person name="Postlethwait J.H."/>
            <person name="Manak J.R."/>
            <person name="Thompson E.M."/>
            <person name="Jaillon O."/>
            <person name="Du Pasquier L."/>
            <person name="Boudinot P."/>
            <person name="Liberles D.A."/>
            <person name="Volff J.N."/>
            <person name="Philippe H."/>
            <person name="Lenhard B."/>
            <person name="Roest Crollius H."/>
            <person name="Wincker P."/>
            <person name="Chourrout D."/>
        </authorList>
    </citation>
    <scope>NUCLEOTIDE SEQUENCE [LARGE SCALE GENOMIC DNA]</scope>
</reference>
<dbReference type="OrthoDB" id="6042861at2759"/>
<organism evidence="1">
    <name type="scientific">Oikopleura dioica</name>
    <name type="common">Tunicate</name>
    <dbReference type="NCBI Taxonomy" id="34765"/>
    <lineage>
        <taxon>Eukaryota</taxon>
        <taxon>Metazoa</taxon>
        <taxon>Chordata</taxon>
        <taxon>Tunicata</taxon>
        <taxon>Appendicularia</taxon>
        <taxon>Copelata</taxon>
        <taxon>Oikopleuridae</taxon>
        <taxon>Oikopleura</taxon>
    </lineage>
</organism>
<proteinExistence type="predicted"/>
<evidence type="ECO:0000313" key="1">
    <source>
        <dbReference type="EMBL" id="CBY16312.1"/>
    </source>
</evidence>
<sequence length="229" mass="27005">STDFAVFKVTELRRSEPLQETPRQIFLSRKKQRNAIYSGTNLLKHKILSEKIKRVFYYACPGAKNPKWNKFLPSIRIHFREGLPTTRQFLNTPKNSCIIIDDQYEEAIESKEIQKAFTVYRRKIGFSLILISQNVYEKGRKAKTIRSNTFTYVLFNNFGDQQQNHFLARQLMLEKRFKEFRADHFKTKHDKHSYVVLNNTAKHEDLRVATNIFSESAHVGIKLPVLYTD</sequence>
<evidence type="ECO:0000313" key="2">
    <source>
        <dbReference type="Proteomes" id="UP000001307"/>
    </source>
</evidence>
<feature type="non-terminal residue" evidence="1">
    <location>
        <position position="1"/>
    </location>
</feature>
<accession>E4Y396</accession>
<dbReference type="InParanoid" id="E4Y396"/>
<name>E4Y396_OIKDI</name>
<protein>
    <submittedName>
        <fullName evidence="1">Uncharacterized protein</fullName>
    </submittedName>
</protein>